<comment type="caution">
    <text evidence="7">The sequence shown here is derived from an EMBL/GenBank/DDBJ whole genome shotgun (WGS) entry which is preliminary data.</text>
</comment>
<evidence type="ECO:0000256" key="1">
    <source>
        <dbReference type="ARBA" id="ARBA00004141"/>
    </source>
</evidence>
<name>A0A562V4P8_9ACTN</name>
<dbReference type="InterPro" id="IPR010432">
    <property type="entry name" value="RDD"/>
</dbReference>
<protein>
    <submittedName>
        <fullName evidence="7">Putative RDD family membrane protein YckC</fullName>
    </submittedName>
</protein>
<feature type="transmembrane region" description="Helical" evidence="5">
    <location>
        <begin position="75"/>
        <end position="96"/>
    </location>
</feature>
<dbReference type="PANTHER" id="PTHR38480:SF1">
    <property type="entry name" value="SLR0254 PROTEIN"/>
    <property type="match status" value="1"/>
</dbReference>
<evidence type="ECO:0000256" key="2">
    <source>
        <dbReference type="ARBA" id="ARBA00022692"/>
    </source>
</evidence>
<dbReference type="PANTHER" id="PTHR38480">
    <property type="entry name" value="SLR0254 PROTEIN"/>
    <property type="match status" value="1"/>
</dbReference>
<dbReference type="GO" id="GO:0016020">
    <property type="term" value="C:membrane"/>
    <property type="evidence" value="ECO:0007669"/>
    <property type="project" value="UniProtKB-SubCell"/>
</dbReference>
<keyword evidence="4 5" id="KW-0472">Membrane</keyword>
<reference evidence="7 8" key="1">
    <citation type="journal article" date="2013" name="Stand. Genomic Sci.">
        <title>Genomic Encyclopedia of Type Strains, Phase I: The one thousand microbial genomes (KMG-I) project.</title>
        <authorList>
            <person name="Kyrpides N.C."/>
            <person name="Woyke T."/>
            <person name="Eisen J.A."/>
            <person name="Garrity G."/>
            <person name="Lilburn T.G."/>
            <person name="Beck B.J."/>
            <person name="Whitman W.B."/>
            <person name="Hugenholtz P."/>
            <person name="Klenk H.P."/>
        </authorList>
    </citation>
    <scope>NUCLEOTIDE SEQUENCE [LARGE SCALE GENOMIC DNA]</scope>
    <source>
        <strain evidence="7 8">DSM 45044</strain>
    </source>
</reference>
<dbReference type="EMBL" id="VLLL01000006">
    <property type="protein sequence ID" value="TWJ12802.1"/>
    <property type="molecule type" value="Genomic_DNA"/>
</dbReference>
<keyword evidence="8" id="KW-1185">Reference proteome</keyword>
<accession>A0A562V4P8</accession>
<keyword evidence="2 5" id="KW-0812">Transmembrane</keyword>
<gene>
    <name evidence="7" type="ORF">LX16_3566</name>
</gene>
<dbReference type="AlphaFoldDB" id="A0A562V4P8"/>
<proteinExistence type="predicted"/>
<evidence type="ECO:0000313" key="8">
    <source>
        <dbReference type="Proteomes" id="UP000321617"/>
    </source>
</evidence>
<sequence length="319" mass="33930">MRQTGGMTDTSHPAAQGRLVSGEAVELDVRVARIGSRVLAFVLDFALAALAFAILLPLSWLLLSLFSVDQALVDAAMVLVGVAAFVGFPVTVETLSRGRSLGKLAMGLRVVRDDGGPIRFRHALVRGVTAFGAEFPGIVMPGITWLATIGVMLVHPSGKRVGDLLAGTIVIHERTPIGRAWVPAMPPGLEGWGRVADLTDLDDELALAVRHFLSRNHDLAEPARSSLGRALASELRSKVAPPPPPGAPAWAFMAAVLAERYRRSAQRMAGNRRMTAQVWDTLYGAPQGNAWWEGYPVAGPVPSKPLGEVTAGATGHRPQ</sequence>
<evidence type="ECO:0000256" key="4">
    <source>
        <dbReference type="ARBA" id="ARBA00023136"/>
    </source>
</evidence>
<evidence type="ECO:0000256" key="3">
    <source>
        <dbReference type="ARBA" id="ARBA00022989"/>
    </source>
</evidence>
<comment type="subcellular location">
    <subcellularLocation>
        <location evidence="1">Membrane</location>
        <topology evidence="1">Multi-pass membrane protein</topology>
    </subcellularLocation>
</comment>
<feature type="domain" description="RDD" evidence="6">
    <location>
        <begin position="32"/>
        <end position="167"/>
    </location>
</feature>
<dbReference type="Pfam" id="PF06271">
    <property type="entry name" value="RDD"/>
    <property type="match status" value="1"/>
</dbReference>
<dbReference type="Proteomes" id="UP000321617">
    <property type="component" value="Unassembled WGS sequence"/>
</dbReference>
<keyword evidence="3 5" id="KW-1133">Transmembrane helix</keyword>
<organism evidence="7 8">
    <name type="scientific">Stackebrandtia albiflava</name>
    <dbReference type="NCBI Taxonomy" id="406432"/>
    <lineage>
        <taxon>Bacteria</taxon>
        <taxon>Bacillati</taxon>
        <taxon>Actinomycetota</taxon>
        <taxon>Actinomycetes</taxon>
        <taxon>Glycomycetales</taxon>
        <taxon>Glycomycetaceae</taxon>
        <taxon>Stackebrandtia</taxon>
    </lineage>
</organism>
<evidence type="ECO:0000313" key="7">
    <source>
        <dbReference type="EMBL" id="TWJ12802.1"/>
    </source>
</evidence>
<evidence type="ECO:0000256" key="5">
    <source>
        <dbReference type="SAM" id="Phobius"/>
    </source>
</evidence>
<evidence type="ECO:0000259" key="6">
    <source>
        <dbReference type="Pfam" id="PF06271"/>
    </source>
</evidence>
<feature type="transmembrane region" description="Helical" evidence="5">
    <location>
        <begin position="38"/>
        <end position="63"/>
    </location>
</feature>